<name>A0A0C2Y5R6_HEBCY</name>
<protein>
    <recommendedName>
        <fullName evidence="4">BZIP domain-containing protein</fullName>
    </recommendedName>
</protein>
<evidence type="ECO:0000313" key="2">
    <source>
        <dbReference type="EMBL" id="KIM36397.1"/>
    </source>
</evidence>
<accession>A0A0C2Y5R6</accession>
<feature type="compositionally biased region" description="Basic and acidic residues" evidence="1">
    <location>
        <begin position="86"/>
        <end position="104"/>
    </location>
</feature>
<feature type="region of interest" description="Disordered" evidence="1">
    <location>
        <begin position="1"/>
        <end position="104"/>
    </location>
</feature>
<proteinExistence type="predicted"/>
<feature type="compositionally biased region" description="Basic and acidic residues" evidence="1">
    <location>
        <begin position="21"/>
        <end position="34"/>
    </location>
</feature>
<evidence type="ECO:0000256" key="1">
    <source>
        <dbReference type="SAM" id="MobiDB-lite"/>
    </source>
</evidence>
<keyword evidence="3" id="KW-1185">Reference proteome</keyword>
<reference evidence="3" key="2">
    <citation type="submission" date="2015-01" db="EMBL/GenBank/DDBJ databases">
        <title>Evolutionary Origins and Diversification of the Mycorrhizal Mutualists.</title>
        <authorList>
            <consortium name="DOE Joint Genome Institute"/>
            <consortium name="Mycorrhizal Genomics Consortium"/>
            <person name="Kohler A."/>
            <person name="Kuo A."/>
            <person name="Nagy L.G."/>
            <person name="Floudas D."/>
            <person name="Copeland A."/>
            <person name="Barry K.W."/>
            <person name="Cichocki N."/>
            <person name="Veneault-Fourrey C."/>
            <person name="LaButti K."/>
            <person name="Lindquist E.A."/>
            <person name="Lipzen A."/>
            <person name="Lundell T."/>
            <person name="Morin E."/>
            <person name="Murat C."/>
            <person name="Riley R."/>
            <person name="Ohm R."/>
            <person name="Sun H."/>
            <person name="Tunlid A."/>
            <person name="Henrissat B."/>
            <person name="Grigoriev I.V."/>
            <person name="Hibbett D.S."/>
            <person name="Martin F."/>
        </authorList>
    </citation>
    <scope>NUCLEOTIDE SEQUENCE [LARGE SCALE GENOMIC DNA]</scope>
    <source>
        <strain evidence="3">h7</strain>
    </source>
</reference>
<gene>
    <name evidence="2" type="ORF">M413DRAFT_31636</name>
</gene>
<dbReference type="AlphaFoldDB" id="A0A0C2Y5R6"/>
<sequence length="104" mass="11890">MTSESTRKETNKKASRKYYQKNKEVEDRKACERMRKLRSKRAAEKLTPQGQPSATRGACDPLGLKTQERGACDPLSMKLHNSPAEESDRSPTPDHLRWPTPEHL</sequence>
<dbReference type="EMBL" id="KN831805">
    <property type="protein sequence ID" value="KIM36397.1"/>
    <property type="molecule type" value="Genomic_DNA"/>
</dbReference>
<evidence type="ECO:0000313" key="3">
    <source>
        <dbReference type="Proteomes" id="UP000053424"/>
    </source>
</evidence>
<dbReference type="HOGENOM" id="CLU_2250477_0_0_1"/>
<dbReference type="Proteomes" id="UP000053424">
    <property type="component" value="Unassembled WGS sequence"/>
</dbReference>
<evidence type="ECO:0008006" key="4">
    <source>
        <dbReference type="Google" id="ProtNLM"/>
    </source>
</evidence>
<feature type="compositionally biased region" description="Basic and acidic residues" evidence="1">
    <location>
        <begin position="1"/>
        <end position="12"/>
    </location>
</feature>
<reference evidence="2 3" key="1">
    <citation type="submission" date="2014-04" db="EMBL/GenBank/DDBJ databases">
        <authorList>
            <consortium name="DOE Joint Genome Institute"/>
            <person name="Kuo A."/>
            <person name="Gay G."/>
            <person name="Dore J."/>
            <person name="Kohler A."/>
            <person name="Nagy L.G."/>
            <person name="Floudas D."/>
            <person name="Copeland A."/>
            <person name="Barry K.W."/>
            <person name="Cichocki N."/>
            <person name="Veneault-Fourrey C."/>
            <person name="LaButti K."/>
            <person name="Lindquist E.A."/>
            <person name="Lipzen A."/>
            <person name="Lundell T."/>
            <person name="Morin E."/>
            <person name="Murat C."/>
            <person name="Sun H."/>
            <person name="Tunlid A."/>
            <person name="Henrissat B."/>
            <person name="Grigoriev I.V."/>
            <person name="Hibbett D.S."/>
            <person name="Martin F."/>
            <person name="Nordberg H.P."/>
            <person name="Cantor M.N."/>
            <person name="Hua S.X."/>
        </authorList>
    </citation>
    <scope>NUCLEOTIDE SEQUENCE [LARGE SCALE GENOMIC DNA]</scope>
    <source>
        <strain evidence="3">h7</strain>
    </source>
</reference>
<organism evidence="2 3">
    <name type="scientific">Hebeloma cylindrosporum</name>
    <dbReference type="NCBI Taxonomy" id="76867"/>
    <lineage>
        <taxon>Eukaryota</taxon>
        <taxon>Fungi</taxon>
        <taxon>Dikarya</taxon>
        <taxon>Basidiomycota</taxon>
        <taxon>Agaricomycotina</taxon>
        <taxon>Agaricomycetes</taxon>
        <taxon>Agaricomycetidae</taxon>
        <taxon>Agaricales</taxon>
        <taxon>Agaricineae</taxon>
        <taxon>Hymenogastraceae</taxon>
        <taxon>Hebeloma</taxon>
    </lineage>
</organism>